<protein>
    <submittedName>
        <fullName evidence="1">Uncharacterized protein</fullName>
    </submittedName>
</protein>
<dbReference type="EMBL" id="VSRR010081507">
    <property type="protein sequence ID" value="MPC89581.1"/>
    <property type="molecule type" value="Genomic_DNA"/>
</dbReference>
<dbReference type="AlphaFoldDB" id="A0A5B7IVK6"/>
<organism evidence="1 2">
    <name type="scientific">Portunus trituberculatus</name>
    <name type="common">Swimming crab</name>
    <name type="synonym">Neptunus trituberculatus</name>
    <dbReference type="NCBI Taxonomy" id="210409"/>
    <lineage>
        <taxon>Eukaryota</taxon>
        <taxon>Metazoa</taxon>
        <taxon>Ecdysozoa</taxon>
        <taxon>Arthropoda</taxon>
        <taxon>Crustacea</taxon>
        <taxon>Multicrustacea</taxon>
        <taxon>Malacostraca</taxon>
        <taxon>Eumalacostraca</taxon>
        <taxon>Eucarida</taxon>
        <taxon>Decapoda</taxon>
        <taxon>Pleocyemata</taxon>
        <taxon>Brachyura</taxon>
        <taxon>Eubrachyura</taxon>
        <taxon>Portunoidea</taxon>
        <taxon>Portunidae</taxon>
        <taxon>Portuninae</taxon>
        <taxon>Portunus</taxon>
    </lineage>
</organism>
<sequence length="111" mass="12262">MADLNVLCPFRTPPNTSHLSLARELKRLGINVSRSTVPQVSIQDSEGTPVVVPVVLCGCYSPSVSESARRCSNDAGIHVSSEFPETLDHNTCIHTRARKFDVLSRLRRRTC</sequence>
<accession>A0A5B7IVK6</accession>
<dbReference type="Proteomes" id="UP000324222">
    <property type="component" value="Unassembled WGS sequence"/>
</dbReference>
<evidence type="ECO:0000313" key="1">
    <source>
        <dbReference type="EMBL" id="MPC89581.1"/>
    </source>
</evidence>
<reference evidence="1 2" key="1">
    <citation type="submission" date="2019-05" db="EMBL/GenBank/DDBJ databases">
        <title>Another draft genome of Portunus trituberculatus and its Hox gene families provides insights of decapod evolution.</title>
        <authorList>
            <person name="Jeong J.-H."/>
            <person name="Song I."/>
            <person name="Kim S."/>
            <person name="Choi T."/>
            <person name="Kim D."/>
            <person name="Ryu S."/>
            <person name="Kim W."/>
        </authorList>
    </citation>
    <scope>NUCLEOTIDE SEQUENCE [LARGE SCALE GENOMIC DNA]</scope>
    <source>
        <tissue evidence="1">Muscle</tissue>
    </source>
</reference>
<keyword evidence="2" id="KW-1185">Reference proteome</keyword>
<comment type="caution">
    <text evidence="1">The sequence shown here is derived from an EMBL/GenBank/DDBJ whole genome shotgun (WGS) entry which is preliminary data.</text>
</comment>
<gene>
    <name evidence="1" type="ORF">E2C01_084535</name>
</gene>
<name>A0A5B7IVK6_PORTR</name>
<proteinExistence type="predicted"/>
<evidence type="ECO:0000313" key="2">
    <source>
        <dbReference type="Proteomes" id="UP000324222"/>
    </source>
</evidence>